<reference evidence="10" key="2">
    <citation type="submission" date="2017-06" db="EMBL/GenBank/DDBJ databases">
        <title>WGS assembly of Brachypodium distachyon.</title>
        <authorList>
            <consortium name="The International Brachypodium Initiative"/>
            <person name="Lucas S."/>
            <person name="Harmon-Smith M."/>
            <person name="Lail K."/>
            <person name="Tice H."/>
            <person name="Grimwood J."/>
            <person name="Bruce D."/>
            <person name="Barry K."/>
            <person name="Shu S."/>
            <person name="Lindquist E."/>
            <person name="Wang M."/>
            <person name="Pitluck S."/>
            <person name="Vogel J.P."/>
            <person name="Garvin D.F."/>
            <person name="Mockler T.C."/>
            <person name="Schmutz J."/>
            <person name="Rokhsar D."/>
            <person name="Bevan M.W."/>
        </authorList>
    </citation>
    <scope>NUCLEOTIDE SEQUENCE</scope>
    <source>
        <strain evidence="10">Bd21</strain>
    </source>
</reference>
<evidence type="ECO:0000256" key="5">
    <source>
        <dbReference type="ARBA" id="ARBA00022840"/>
    </source>
</evidence>
<dbReference type="Proteomes" id="UP000008810">
    <property type="component" value="Chromosome 3"/>
</dbReference>
<dbReference type="FunFam" id="3.40.50.300:FF:000633">
    <property type="entry name" value="ABC transporter A family member 7"/>
    <property type="match status" value="1"/>
</dbReference>
<evidence type="ECO:0000256" key="8">
    <source>
        <dbReference type="SAM" id="Phobius"/>
    </source>
</evidence>
<feature type="transmembrane region" description="Helical" evidence="8">
    <location>
        <begin position="392"/>
        <end position="412"/>
    </location>
</feature>
<dbReference type="GO" id="GO:0006869">
    <property type="term" value="P:lipid transport"/>
    <property type="evidence" value="ECO:0000318"/>
    <property type="project" value="GO_Central"/>
</dbReference>
<evidence type="ECO:0000256" key="6">
    <source>
        <dbReference type="ARBA" id="ARBA00022989"/>
    </source>
</evidence>
<dbReference type="GO" id="GO:0042626">
    <property type="term" value="F:ATPase-coupled transmembrane transporter activity"/>
    <property type="evidence" value="ECO:0000318"/>
    <property type="project" value="GO_Central"/>
</dbReference>
<dbReference type="GO" id="GO:0016020">
    <property type="term" value="C:membrane"/>
    <property type="evidence" value="ECO:0007669"/>
    <property type="project" value="UniProtKB-SubCell"/>
</dbReference>
<keyword evidence="3 8" id="KW-0812">Transmembrane</keyword>
<dbReference type="AlphaFoldDB" id="A0A2K2D1A8"/>
<dbReference type="ExpressionAtlas" id="A0A2K2D1A8">
    <property type="expression patterns" value="baseline"/>
</dbReference>
<evidence type="ECO:0000259" key="9">
    <source>
        <dbReference type="PROSITE" id="PS50893"/>
    </source>
</evidence>
<keyword evidence="5" id="KW-0067">ATP-binding</keyword>
<evidence type="ECO:0000313" key="10">
    <source>
        <dbReference type="EMBL" id="PNT68059.1"/>
    </source>
</evidence>
<evidence type="ECO:0000313" key="12">
    <source>
        <dbReference type="Proteomes" id="UP000008810"/>
    </source>
</evidence>
<feature type="transmembrane region" description="Helical" evidence="8">
    <location>
        <begin position="67"/>
        <end position="87"/>
    </location>
</feature>
<dbReference type="InterPro" id="IPR026082">
    <property type="entry name" value="ABCA"/>
</dbReference>
<proteinExistence type="inferred from homology"/>
<dbReference type="PROSITE" id="PS50893">
    <property type="entry name" value="ABC_TRANSPORTER_2"/>
    <property type="match status" value="1"/>
</dbReference>
<evidence type="ECO:0000256" key="7">
    <source>
        <dbReference type="ARBA" id="ARBA00023136"/>
    </source>
</evidence>
<organism evidence="10">
    <name type="scientific">Brachypodium distachyon</name>
    <name type="common">Purple false brome</name>
    <name type="synonym">Trachynia distachya</name>
    <dbReference type="NCBI Taxonomy" id="15368"/>
    <lineage>
        <taxon>Eukaryota</taxon>
        <taxon>Viridiplantae</taxon>
        <taxon>Streptophyta</taxon>
        <taxon>Embryophyta</taxon>
        <taxon>Tracheophyta</taxon>
        <taxon>Spermatophyta</taxon>
        <taxon>Magnoliopsida</taxon>
        <taxon>Liliopsida</taxon>
        <taxon>Poales</taxon>
        <taxon>Poaceae</taxon>
        <taxon>BOP clade</taxon>
        <taxon>Pooideae</taxon>
        <taxon>Stipodae</taxon>
        <taxon>Brachypodieae</taxon>
        <taxon>Brachypodium</taxon>
    </lineage>
</organism>
<dbReference type="GO" id="GO:0005524">
    <property type="term" value="F:ATP binding"/>
    <property type="evidence" value="ECO:0007669"/>
    <property type="project" value="UniProtKB-KW"/>
</dbReference>
<dbReference type="FunCoup" id="A0A2K2D1A8">
    <property type="interactions" value="5"/>
</dbReference>
<dbReference type="EnsemblPlants" id="PNT68059">
    <property type="protein sequence ID" value="PNT68059"/>
    <property type="gene ID" value="BRADI_3g35377v3"/>
</dbReference>
<dbReference type="Pfam" id="PF24526">
    <property type="entry name" value="ABCA12_C"/>
    <property type="match status" value="1"/>
</dbReference>
<keyword evidence="7 8" id="KW-0472">Membrane</keyword>
<evidence type="ECO:0000256" key="4">
    <source>
        <dbReference type="ARBA" id="ARBA00022741"/>
    </source>
</evidence>
<comment type="similarity">
    <text evidence="2">Belongs to the ABC transporter superfamily. ABCA family. CPR flippase (TC 3.A.1.211) subfamily.</text>
</comment>
<dbReference type="SUPFAM" id="SSF52540">
    <property type="entry name" value="P-loop containing nucleoside triphosphate hydrolases"/>
    <property type="match status" value="1"/>
</dbReference>
<gene>
    <name evidence="11" type="primary">LOC100841443</name>
    <name evidence="10" type="ORF">BRADI_3g35377v3</name>
</gene>
<dbReference type="GO" id="GO:0140359">
    <property type="term" value="F:ABC-type transporter activity"/>
    <property type="evidence" value="ECO:0007669"/>
    <property type="project" value="InterPro"/>
</dbReference>
<dbReference type="OrthoDB" id="8061355at2759"/>
<dbReference type="Pfam" id="PF00005">
    <property type="entry name" value="ABC_tran"/>
    <property type="match status" value="1"/>
</dbReference>
<protein>
    <recommendedName>
        <fullName evidence="9">ABC transporter domain-containing protein</fullName>
    </recommendedName>
</protein>
<dbReference type="PANTHER" id="PTHR19229:SF141">
    <property type="entry name" value="OS08G0398350 PROTEIN"/>
    <property type="match status" value="1"/>
</dbReference>
<dbReference type="Gene3D" id="3.40.50.300">
    <property type="entry name" value="P-loop containing nucleotide triphosphate hydrolases"/>
    <property type="match status" value="1"/>
</dbReference>
<dbReference type="CDD" id="cd03263">
    <property type="entry name" value="ABC_subfamily_A"/>
    <property type="match status" value="1"/>
</dbReference>
<comment type="subcellular location">
    <subcellularLocation>
        <location evidence="1">Membrane</location>
    </subcellularLocation>
</comment>
<keyword evidence="12" id="KW-1185">Reference proteome</keyword>
<evidence type="ECO:0000256" key="1">
    <source>
        <dbReference type="ARBA" id="ARBA00004370"/>
    </source>
</evidence>
<dbReference type="Gramene" id="PNT68059">
    <property type="protein sequence ID" value="PNT68059"/>
    <property type="gene ID" value="BRADI_3g35377v3"/>
</dbReference>
<reference evidence="10 11" key="1">
    <citation type="journal article" date="2010" name="Nature">
        <title>Genome sequencing and analysis of the model grass Brachypodium distachyon.</title>
        <authorList>
            <consortium name="International Brachypodium Initiative"/>
        </authorList>
    </citation>
    <scope>NUCLEOTIDE SEQUENCE [LARGE SCALE GENOMIC DNA]</scope>
    <source>
        <strain evidence="10 11">Bd21</strain>
    </source>
</reference>
<feature type="transmembrane region" description="Helical" evidence="8">
    <location>
        <begin position="432"/>
        <end position="458"/>
    </location>
</feature>
<evidence type="ECO:0000313" key="11">
    <source>
        <dbReference type="EnsemblPlants" id="PNT68059"/>
    </source>
</evidence>
<dbReference type="RefSeq" id="XP_024318400.1">
    <property type="nucleotide sequence ID" value="XM_024462632.1"/>
</dbReference>
<evidence type="ECO:0000256" key="3">
    <source>
        <dbReference type="ARBA" id="ARBA00022692"/>
    </source>
</evidence>
<keyword evidence="4" id="KW-0547">Nucleotide-binding</keyword>
<dbReference type="InterPro" id="IPR027417">
    <property type="entry name" value="P-loop_NTPase"/>
</dbReference>
<sequence>MSQAMLRRRLMQHERSSKVRNLESRTEVVSGTGTRMASGGRMRELARFCRQVHALLLKNFSFQRRNLATNAAIAAFPVILCVLLVGIQTVVDHELDRPPFQCGCAQASLDGYSQRTECGIQHSTPTQALSCEVPKPPRWPALVQAPQPWARASTSVHPAPCSSNASDPRPCPVSVLLTGINRGLAQSLGRGLFPEIPPADLLSFYQNSNSSDYLEQLSKTVAGTSTLPAHVLFVEPGLVPNETLYMIQPKCSWRPHNVSGVSDGMPLDLGVHCVQGLPLWCDNSSVINRHLLKGYKGANKRRRSNEFLAGYDFLDTSKGRFNVYISYNSTFSRDNGHHAMTVLRVPRLVNMASKAYLKILKGVQAEMRLHFLKEMPKAAIKIRLDLTTLLDALFFTWTVQLLLPIILTHLVYEKQQNLRLMMKMHGLKDGPYWMISYAYFLSLSAVYMLLFVMFGSFIGLDIFRLNSYCIQFAFFFIYINLQIVLAFLLASFFSSVKTASVISYIYVFGSSLLGEALLQLFIEDTTFPRPWLVIMELVPGFSLYRGIYELAEYAAAGSHMGKSGMQWGDLNDPVNGMKDVLVLMSIEWILLLPVAFLLDHRPAWHPLFLFGILSTKHSSPSWRPGLVRQISTKVFTDMSKTDVFLERKVVKRLLKEMDIRNMIICHNLKKVYRGKNGNPDKQAVRGLSLALRKGQCFGMLGPNGAGKTSFINMMIGLVAPTYGTAYIHGMDLRKDMNEIYENIGVCPQHDLLWETLTGKEHLMFYGRMKNLTGAALKKAVEESLKSVNLFHCGFGDKSVNKYSGGMKRRLSVAIALIGNPKVVYMDEPSTGLDTASRNDLWNVIKRAKKECTIILTTHSMEEAEELCDRVGIFVSGNFQCLGTPKELKERYGGTRVLTITTAAEHEEEVARLIEDLSPDAAKIYGVAGTQKFELPKREVRLDSVFGAVAAARSGFPVQGWGVADTTLEDVFIRVAKEADAFDVLS</sequence>
<name>A0A2K2D1A8_BRADI</name>
<dbReference type="PANTHER" id="PTHR19229">
    <property type="entry name" value="ATP-BINDING CASSETTE TRANSPORTER SUBFAMILY A ABCA"/>
    <property type="match status" value="1"/>
</dbReference>
<keyword evidence="6 8" id="KW-1133">Transmembrane helix</keyword>
<feature type="domain" description="ABC transporter" evidence="9">
    <location>
        <begin position="666"/>
        <end position="900"/>
    </location>
</feature>
<dbReference type="InterPro" id="IPR003439">
    <property type="entry name" value="ABC_transporter-like_ATP-bd"/>
</dbReference>
<dbReference type="GO" id="GO:0016887">
    <property type="term" value="F:ATP hydrolysis activity"/>
    <property type="evidence" value="ECO:0007669"/>
    <property type="project" value="InterPro"/>
</dbReference>
<dbReference type="InterPro" id="IPR017871">
    <property type="entry name" value="ABC_transporter-like_CS"/>
</dbReference>
<reference evidence="11" key="3">
    <citation type="submission" date="2018-08" db="UniProtKB">
        <authorList>
            <consortium name="EnsemblPlants"/>
        </authorList>
    </citation>
    <scope>IDENTIFICATION</scope>
    <source>
        <strain evidence="11">cv. Bd21</strain>
    </source>
</reference>
<dbReference type="PROSITE" id="PS00211">
    <property type="entry name" value="ABC_TRANSPORTER_1"/>
    <property type="match status" value="1"/>
</dbReference>
<evidence type="ECO:0000256" key="2">
    <source>
        <dbReference type="ARBA" id="ARBA00008526"/>
    </source>
</evidence>
<feature type="transmembrane region" description="Helical" evidence="8">
    <location>
        <begin position="501"/>
        <end position="522"/>
    </location>
</feature>
<dbReference type="InterPro" id="IPR003593">
    <property type="entry name" value="AAA+_ATPase"/>
</dbReference>
<accession>A0A2K2D1A8</accession>
<dbReference type="EMBL" id="CM000882">
    <property type="protein sequence ID" value="PNT68059.1"/>
    <property type="molecule type" value="Genomic_DNA"/>
</dbReference>
<dbReference type="SMART" id="SM00382">
    <property type="entry name" value="AAA"/>
    <property type="match status" value="1"/>
</dbReference>
<dbReference type="GO" id="GO:0005319">
    <property type="term" value="F:lipid transporter activity"/>
    <property type="evidence" value="ECO:0000318"/>
    <property type="project" value="GO_Central"/>
</dbReference>
<dbReference type="GeneID" id="100841443"/>
<feature type="transmembrane region" description="Helical" evidence="8">
    <location>
        <begin position="470"/>
        <end position="489"/>
    </location>
</feature>